<feature type="region of interest" description="Disordered" evidence="1">
    <location>
        <begin position="52"/>
        <end position="81"/>
    </location>
</feature>
<evidence type="ECO:0000313" key="2">
    <source>
        <dbReference type="EMBL" id="KFM67421.1"/>
    </source>
</evidence>
<protein>
    <submittedName>
        <fullName evidence="2">Uncharacterized protein</fullName>
    </submittedName>
</protein>
<sequence length="81" mass="9825">MSPKQCQHCYNMEYKLRVMAYAKEHRNKTLERHFRPPPTEKIIRTWRNQEEDLKKATRSKHNQRKGTAQWPDLEGELNIGF</sequence>
<evidence type="ECO:0000256" key="1">
    <source>
        <dbReference type="SAM" id="MobiDB-lite"/>
    </source>
</evidence>
<reference evidence="2 3" key="1">
    <citation type="submission" date="2013-11" db="EMBL/GenBank/DDBJ databases">
        <title>Genome sequencing of Stegodyphus mimosarum.</title>
        <authorList>
            <person name="Bechsgaard J."/>
        </authorList>
    </citation>
    <scope>NUCLEOTIDE SEQUENCE [LARGE SCALE GENOMIC DNA]</scope>
</reference>
<name>A0A087TQN2_STEMI</name>
<proteinExistence type="predicted"/>
<gene>
    <name evidence="2" type="ORF">X975_01165</name>
</gene>
<accession>A0A087TQN2</accession>
<dbReference type="Proteomes" id="UP000054359">
    <property type="component" value="Unassembled WGS sequence"/>
</dbReference>
<dbReference type="EMBL" id="KK116322">
    <property type="protein sequence ID" value="KFM67421.1"/>
    <property type="molecule type" value="Genomic_DNA"/>
</dbReference>
<evidence type="ECO:0000313" key="3">
    <source>
        <dbReference type="Proteomes" id="UP000054359"/>
    </source>
</evidence>
<organism evidence="2 3">
    <name type="scientific">Stegodyphus mimosarum</name>
    <name type="common">African social velvet spider</name>
    <dbReference type="NCBI Taxonomy" id="407821"/>
    <lineage>
        <taxon>Eukaryota</taxon>
        <taxon>Metazoa</taxon>
        <taxon>Ecdysozoa</taxon>
        <taxon>Arthropoda</taxon>
        <taxon>Chelicerata</taxon>
        <taxon>Arachnida</taxon>
        <taxon>Araneae</taxon>
        <taxon>Araneomorphae</taxon>
        <taxon>Entelegynae</taxon>
        <taxon>Eresoidea</taxon>
        <taxon>Eresidae</taxon>
        <taxon>Stegodyphus</taxon>
    </lineage>
</organism>
<dbReference type="AlphaFoldDB" id="A0A087TQN2"/>
<keyword evidence="3" id="KW-1185">Reference proteome</keyword>
<feature type="non-terminal residue" evidence="2">
    <location>
        <position position="81"/>
    </location>
</feature>